<gene>
    <name evidence="2" type="ORF">KSF_076660</name>
</gene>
<dbReference type="EMBL" id="BNJK01000002">
    <property type="protein sequence ID" value="GHO97618.1"/>
    <property type="molecule type" value="Genomic_DNA"/>
</dbReference>
<dbReference type="AlphaFoldDB" id="A0A8J3IS48"/>
<dbReference type="RefSeq" id="WP_220208401.1">
    <property type="nucleotide sequence ID" value="NZ_BNJK01000002.1"/>
</dbReference>
<reference evidence="2" key="1">
    <citation type="submission" date="2020-10" db="EMBL/GenBank/DDBJ databases">
        <title>Taxonomic study of unclassified bacteria belonging to the class Ktedonobacteria.</title>
        <authorList>
            <person name="Yabe S."/>
            <person name="Wang C.M."/>
            <person name="Zheng Y."/>
            <person name="Sakai Y."/>
            <person name="Cavaletti L."/>
            <person name="Monciardini P."/>
            <person name="Donadio S."/>
        </authorList>
    </citation>
    <scope>NUCLEOTIDE SEQUENCE</scope>
    <source>
        <strain evidence="2">ID150040</strain>
    </source>
</reference>
<dbReference type="Proteomes" id="UP000597444">
    <property type="component" value="Unassembled WGS sequence"/>
</dbReference>
<organism evidence="2 3">
    <name type="scientific">Reticulibacter mediterranei</name>
    <dbReference type="NCBI Taxonomy" id="2778369"/>
    <lineage>
        <taxon>Bacteria</taxon>
        <taxon>Bacillati</taxon>
        <taxon>Chloroflexota</taxon>
        <taxon>Ktedonobacteria</taxon>
        <taxon>Ktedonobacterales</taxon>
        <taxon>Reticulibacteraceae</taxon>
        <taxon>Reticulibacter</taxon>
    </lineage>
</organism>
<keyword evidence="3" id="KW-1185">Reference proteome</keyword>
<feature type="region of interest" description="Disordered" evidence="1">
    <location>
        <begin position="92"/>
        <end position="111"/>
    </location>
</feature>
<proteinExistence type="predicted"/>
<evidence type="ECO:0000313" key="2">
    <source>
        <dbReference type="EMBL" id="GHO97618.1"/>
    </source>
</evidence>
<accession>A0A8J3IS48</accession>
<name>A0A8J3IS48_9CHLR</name>
<comment type="caution">
    <text evidence="2">The sequence shown here is derived from an EMBL/GenBank/DDBJ whole genome shotgun (WGS) entry which is preliminary data.</text>
</comment>
<sequence>MDNYDRYQEAFFSRIVSQFLAQHCEVAPEKKIAGRVLFRRFRDYWNEVTHGAKHPALLGQLRVELTELGFASSGGKWPRWYGLSLRKKKQVQATSKKAKAPETPRASVSTDSETYHAITGKVLVPGPAYC</sequence>
<evidence type="ECO:0000313" key="3">
    <source>
        <dbReference type="Proteomes" id="UP000597444"/>
    </source>
</evidence>
<evidence type="ECO:0000256" key="1">
    <source>
        <dbReference type="SAM" id="MobiDB-lite"/>
    </source>
</evidence>
<protein>
    <submittedName>
        <fullName evidence="2">Uncharacterized protein</fullName>
    </submittedName>
</protein>